<dbReference type="InterPro" id="IPR036388">
    <property type="entry name" value="WH-like_DNA-bd_sf"/>
</dbReference>
<evidence type="ECO:0000256" key="3">
    <source>
        <dbReference type="ARBA" id="ARBA00023125"/>
    </source>
</evidence>
<evidence type="ECO:0000256" key="4">
    <source>
        <dbReference type="ARBA" id="ARBA00023163"/>
    </source>
</evidence>
<dbReference type="CDD" id="cd08414">
    <property type="entry name" value="PBP2_LTTR_aromatics_like"/>
    <property type="match status" value="1"/>
</dbReference>
<evidence type="ECO:0000256" key="2">
    <source>
        <dbReference type="ARBA" id="ARBA00023015"/>
    </source>
</evidence>
<dbReference type="InterPro" id="IPR005119">
    <property type="entry name" value="LysR_subst-bd"/>
</dbReference>
<keyword evidence="4" id="KW-0804">Transcription</keyword>
<keyword evidence="3" id="KW-0238">DNA-binding</keyword>
<feature type="domain" description="HTH lysR-type" evidence="5">
    <location>
        <begin position="3"/>
        <end position="60"/>
    </location>
</feature>
<dbReference type="Gene3D" id="1.10.10.10">
    <property type="entry name" value="Winged helix-like DNA-binding domain superfamily/Winged helix DNA-binding domain"/>
    <property type="match status" value="1"/>
</dbReference>
<dbReference type="PANTHER" id="PTHR30346">
    <property type="entry name" value="TRANSCRIPTIONAL DUAL REGULATOR HCAR-RELATED"/>
    <property type="match status" value="1"/>
</dbReference>
<evidence type="ECO:0000256" key="1">
    <source>
        <dbReference type="ARBA" id="ARBA00009437"/>
    </source>
</evidence>
<name>A0ABW3YH19_9ACTN</name>
<keyword evidence="2" id="KW-0805">Transcription regulation</keyword>
<comment type="similarity">
    <text evidence="1">Belongs to the LysR transcriptional regulatory family.</text>
</comment>
<dbReference type="PANTHER" id="PTHR30346:SF0">
    <property type="entry name" value="HCA OPERON TRANSCRIPTIONAL ACTIVATOR HCAR"/>
    <property type="match status" value="1"/>
</dbReference>
<evidence type="ECO:0000313" key="7">
    <source>
        <dbReference type="Proteomes" id="UP001597260"/>
    </source>
</evidence>
<dbReference type="SUPFAM" id="SSF53850">
    <property type="entry name" value="Periplasmic binding protein-like II"/>
    <property type="match status" value="1"/>
</dbReference>
<evidence type="ECO:0000259" key="5">
    <source>
        <dbReference type="PROSITE" id="PS50931"/>
    </source>
</evidence>
<dbReference type="Gene3D" id="3.40.190.10">
    <property type="entry name" value="Periplasmic binding protein-like II"/>
    <property type="match status" value="2"/>
</dbReference>
<dbReference type="EMBL" id="JBHTMP010000024">
    <property type="protein sequence ID" value="MFD1322775.1"/>
    <property type="molecule type" value="Genomic_DNA"/>
</dbReference>
<sequence length="316" mass="34376">MDVDTRLLRYFIAVAEDGSLTHAAERLFVSQPALTKQIKQLEGQLGVQLFTRSRAGMSLTEPGRVLAERVPGLLADWDQLLRQTRSTASQAARVLRIGFVASAANEGTQDIIAAFVRCRPGWRVDMRQATWTDPTAGLATGDVDAALLRLPFPGQDELRVEELFTEPRWVALPTAHPLAAGELIPFRDLWDEPFVAAPPETGRWRDYWLASDERDGHPVRIGAVTDQPDDWLSAIANGYGIALAPESSARFYARPGVTYRPVSGVSPSRVGVAWATTDDTNPVVRDFVRCCLAIGIPGGPASRAGVTGVGDRECST</sequence>
<dbReference type="InterPro" id="IPR000847">
    <property type="entry name" value="LysR_HTH_N"/>
</dbReference>
<dbReference type="Pfam" id="PF00126">
    <property type="entry name" value="HTH_1"/>
    <property type="match status" value="1"/>
</dbReference>
<dbReference type="PRINTS" id="PR00039">
    <property type="entry name" value="HTHLYSR"/>
</dbReference>
<dbReference type="PROSITE" id="PS50931">
    <property type="entry name" value="HTH_LYSR"/>
    <property type="match status" value="1"/>
</dbReference>
<comment type="caution">
    <text evidence="6">The sequence shown here is derived from an EMBL/GenBank/DDBJ whole genome shotgun (WGS) entry which is preliminary data.</text>
</comment>
<dbReference type="Proteomes" id="UP001597260">
    <property type="component" value="Unassembled WGS sequence"/>
</dbReference>
<accession>A0ABW3YH19</accession>
<proteinExistence type="inferred from homology"/>
<dbReference type="InterPro" id="IPR036390">
    <property type="entry name" value="WH_DNA-bd_sf"/>
</dbReference>
<dbReference type="Pfam" id="PF03466">
    <property type="entry name" value="LysR_substrate"/>
    <property type="match status" value="1"/>
</dbReference>
<keyword evidence="7" id="KW-1185">Reference proteome</keyword>
<gene>
    <name evidence="6" type="ORF">ACFQ4H_16880</name>
</gene>
<reference evidence="7" key="1">
    <citation type="journal article" date="2019" name="Int. J. Syst. Evol. Microbiol.">
        <title>The Global Catalogue of Microorganisms (GCM) 10K type strain sequencing project: providing services to taxonomists for standard genome sequencing and annotation.</title>
        <authorList>
            <consortium name="The Broad Institute Genomics Platform"/>
            <consortium name="The Broad Institute Genome Sequencing Center for Infectious Disease"/>
            <person name="Wu L."/>
            <person name="Ma J."/>
        </authorList>
    </citation>
    <scope>NUCLEOTIDE SEQUENCE [LARGE SCALE GENOMIC DNA]</scope>
    <source>
        <strain evidence="7">JCM 31037</strain>
    </source>
</reference>
<organism evidence="6 7">
    <name type="scientific">Micromonospora sonneratiae</name>
    <dbReference type="NCBI Taxonomy" id="1184706"/>
    <lineage>
        <taxon>Bacteria</taxon>
        <taxon>Bacillati</taxon>
        <taxon>Actinomycetota</taxon>
        <taxon>Actinomycetes</taxon>
        <taxon>Micromonosporales</taxon>
        <taxon>Micromonosporaceae</taxon>
        <taxon>Micromonospora</taxon>
    </lineage>
</organism>
<dbReference type="SUPFAM" id="SSF46785">
    <property type="entry name" value="Winged helix' DNA-binding domain"/>
    <property type="match status" value="1"/>
</dbReference>
<protein>
    <submittedName>
        <fullName evidence="6">LysR family transcriptional regulator</fullName>
    </submittedName>
</protein>
<evidence type="ECO:0000313" key="6">
    <source>
        <dbReference type="EMBL" id="MFD1322775.1"/>
    </source>
</evidence>
<dbReference type="RefSeq" id="WP_377571931.1">
    <property type="nucleotide sequence ID" value="NZ_JBHTMP010000024.1"/>
</dbReference>